<organism evidence="3 4">
    <name type="scientific">Syntrophus gentianae</name>
    <dbReference type="NCBI Taxonomy" id="43775"/>
    <lineage>
        <taxon>Bacteria</taxon>
        <taxon>Pseudomonadati</taxon>
        <taxon>Thermodesulfobacteriota</taxon>
        <taxon>Syntrophia</taxon>
        <taxon>Syntrophales</taxon>
        <taxon>Syntrophaceae</taxon>
        <taxon>Syntrophus</taxon>
    </lineage>
</organism>
<name>A0A1H8B297_9BACT</name>
<dbReference type="OrthoDB" id="9793516at2"/>
<dbReference type="Proteomes" id="UP000198744">
    <property type="component" value="Unassembled WGS sequence"/>
</dbReference>
<dbReference type="NCBIfam" id="TIGR00106">
    <property type="entry name" value="MTH1187 family thiamine-binding protein"/>
    <property type="match status" value="1"/>
</dbReference>
<dbReference type="InterPro" id="IPR051614">
    <property type="entry name" value="UPF0045_domain"/>
</dbReference>
<gene>
    <name evidence="3" type="ORF">SAMN04489760_1456</name>
</gene>
<dbReference type="Gene3D" id="3.30.70.930">
    <property type="match status" value="1"/>
</dbReference>
<dbReference type="GO" id="GO:0005829">
    <property type="term" value="C:cytosol"/>
    <property type="evidence" value="ECO:0007669"/>
    <property type="project" value="TreeGrafter"/>
</dbReference>
<dbReference type="InterPro" id="IPR029756">
    <property type="entry name" value="MTH1187/YkoF-like"/>
</dbReference>
<comment type="similarity">
    <text evidence="1">Belongs to the UPF0045 family.</text>
</comment>
<dbReference type="EMBL" id="FOBS01000045">
    <property type="protein sequence ID" value="SEM76866.1"/>
    <property type="molecule type" value="Genomic_DNA"/>
</dbReference>
<evidence type="ECO:0000313" key="4">
    <source>
        <dbReference type="Proteomes" id="UP000198744"/>
    </source>
</evidence>
<dbReference type="Pfam" id="PF01910">
    <property type="entry name" value="Thiamine_BP"/>
    <property type="match status" value="1"/>
</dbReference>
<evidence type="ECO:0000256" key="1">
    <source>
        <dbReference type="ARBA" id="ARBA00010272"/>
    </source>
</evidence>
<proteinExistence type="inferred from homology"/>
<protein>
    <submittedName>
        <fullName evidence="3">Uncharacterized protein, MTH1187 family</fullName>
    </submittedName>
</protein>
<accession>A0A1H8B297</accession>
<evidence type="ECO:0000313" key="3">
    <source>
        <dbReference type="EMBL" id="SEM76866.1"/>
    </source>
</evidence>
<dbReference type="PANTHER" id="PTHR33777:SF1">
    <property type="entry name" value="UPF0045 PROTEIN ECM15"/>
    <property type="match status" value="1"/>
</dbReference>
<dbReference type="STRING" id="43775.SAMN04489760_1456"/>
<evidence type="ECO:0000259" key="2">
    <source>
        <dbReference type="Pfam" id="PF01910"/>
    </source>
</evidence>
<dbReference type="PANTHER" id="PTHR33777">
    <property type="entry name" value="UPF0045 PROTEIN ECM15"/>
    <property type="match status" value="1"/>
</dbReference>
<dbReference type="RefSeq" id="WP_093884841.1">
    <property type="nucleotide sequence ID" value="NZ_FOBS01000045.1"/>
</dbReference>
<sequence>MLVQFTIVPIGTGESLSEGVAEVIRIVDESGLSYRTNPMGTVVEGEWDEVIPLIRKCHEEALRRASRVLTSLSIDDRPGKSERISEKIKSVEKRLGREIKK</sequence>
<reference evidence="3 4" key="1">
    <citation type="submission" date="2016-10" db="EMBL/GenBank/DDBJ databases">
        <authorList>
            <person name="de Groot N.N."/>
        </authorList>
    </citation>
    <scope>NUCLEOTIDE SEQUENCE [LARGE SCALE GENOMIC DNA]</scope>
    <source>
        <strain evidence="3 4">DSM 8423</strain>
    </source>
</reference>
<dbReference type="InterPro" id="IPR002767">
    <property type="entry name" value="Thiamine_BP"/>
</dbReference>
<dbReference type="AlphaFoldDB" id="A0A1H8B297"/>
<feature type="domain" description="Thiamine-binding protein" evidence="2">
    <location>
        <begin position="3"/>
        <end position="92"/>
    </location>
</feature>
<dbReference type="SUPFAM" id="SSF89957">
    <property type="entry name" value="MTH1187/YkoF-like"/>
    <property type="match status" value="1"/>
</dbReference>
<keyword evidence="4" id="KW-1185">Reference proteome</keyword>